<evidence type="ECO:0000256" key="3">
    <source>
        <dbReference type="ARBA" id="ARBA00022737"/>
    </source>
</evidence>
<dbReference type="Gene3D" id="3.30.160.60">
    <property type="entry name" value="Classic Zinc Finger"/>
    <property type="match status" value="4"/>
</dbReference>
<protein>
    <submittedName>
        <fullName evidence="7">Uncharacterized protein</fullName>
    </submittedName>
</protein>
<evidence type="ECO:0000256" key="5">
    <source>
        <dbReference type="ARBA" id="ARBA00022833"/>
    </source>
</evidence>
<proteinExistence type="predicted"/>
<evidence type="ECO:0000256" key="1">
    <source>
        <dbReference type="ARBA" id="ARBA00004123"/>
    </source>
</evidence>
<evidence type="ECO:0000256" key="4">
    <source>
        <dbReference type="ARBA" id="ARBA00022771"/>
    </source>
</evidence>
<evidence type="ECO:0000256" key="6">
    <source>
        <dbReference type="ARBA" id="ARBA00023242"/>
    </source>
</evidence>
<keyword evidence="3" id="KW-0677">Repeat</keyword>
<keyword evidence="4" id="KW-0863">Zinc-finger</keyword>
<evidence type="ECO:0000256" key="2">
    <source>
        <dbReference type="ARBA" id="ARBA00022723"/>
    </source>
</evidence>
<dbReference type="AlphaFoldDB" id="A0A7R8ZPS2"/>
<dbReference type="InterPro" id="IPR036236">
    <property type="entry name" value="Znf_C2H2_sf"/>
</dbReference>
<dbReference type="PROSITE" id="PS00028">
    <property type="entry name" value="ZINC_FINGER_C2H2_1"/>
    <property type="match status" value="5"/>
</dbReference>
<dbReference type="SMART" id="SM00355">
    <property type="entry name" value="ZnF_C2H2"/>
    <property type="match status" value="5"/>
</dbReference>
<dbReference type="PANTHER" id="PTHR24394">
    <property type="entry name" value="ZINC FINGER PROTEIN"/>
    <property type="match status" value="1"/>
</dbReference>
<organism evidence="7">
    <name type="scientific">Cyprideis torosa</name>
    <dbReference type="NCBI Taxonomy" id="163714"/>
    <lineage>
        <taxon>Eukaryota</taxon>
        <taxon>Metazoa</taxon>
        <taxon>Ecdysozoa</taxon>
        <taxon>Arthropoda</taxon>
        <taxon>Crustacea</taxon>
        <taxon>Oligostraca</taxon>
        <taxon>Ostracoda</taxon>
        <taxon>Podocopa</taxon>
        <taxon>Podocopida</taxon>
        <taxon>Cytherocopina</taxon>
        <taxon>Cytheroidea</taxon>
        <taxon>Cytherideidae</taxon>
        <taxon>Cyprideis</taxon>
    </lineage>
</organism>
<reference evidence="7" key="1">
    <citation type="submission" date="2020-11" db="EMBL/GenBank/DDBJ databases">
        <authorList>
            <person name="Tran Van P."/>
        </authorList>
    </citation>
    <scope>NUCLEOTIDE SEQUENCE</scope>
</reference>
<comment type="subcellular location">
    <subcellularLocation>
        <location evidence="1">Nucleus</location>
    </subcellularLocation>
</comment>
<accession>A0A7R8ZPS2</accession>
<dbReference type="SUPFAM" id="SSF57667">
    <property type="entry name" value="beta-beta-alpha zinc fingers"/>
    <property type="match status" value="3"/>
</dbReference>
<keyword evidence="6" id="KW-0539">Nucleus</keyword>
<feature type="non-terminal residue" evidence="7">
    <location>
        <position position="391"/>
    </location>
</feature>
<gene>
    <name evidence="7" type="ORF">CTOB1V02_LOCUS10415</name>
</gene>
<keyword evidence="2" id="KW-0479">Metal-binding</keyword>
<dbReference type="GO" id="GO:0005634">
    <property type="term" value="C:nucleus"/>
    <property type="evidence" value="ECO:0007669"/>
    <property type="project" value="UniProtKB-SubCell"/>
</dbReference>
<dbReference type="GO" id="GO:0000981">
    <property type="term" value="F:DNA-binding transcription factor activity, RNA polymerase II-specific"/>
    <property type="evidence" value="ECO:0007669"/>
    <property type="project" value="TreeGrafter"/>
</dbReference>
<dbReference type="PROSITE" id="PS50157">
    <property type="entry name" value="ZINC_FINGER_C2H2_2"/>
    <property type="match status" value="5"/>
</dbReference>
<dbReference type="GO" id="GO:0008270">
    <property type="term" value="F:zinc ion binding"/>
    <property type="evidence" value="ECO:0007669"/>
    <property type="project" value="UniProtKB-KW"/>
</dbReference>
<dbReference type="InterPro" id="IPR013087">
    <property type="entry name" value="Znf_C2H2_type"/>
</dbReference>
<dbReference type="PANTHER" id="PTHR24394:SF29">
    <property type="entry name" value="MYONEURIN"/>
    <property type="match status" value="1"/>
</dbReference>
<sequence length="391" mass="46152">MAYFNAVETQVHLNDCRCNLTREELIALSSMKEDNWGTSVNSRTEKIANTKETILESEGRQKKFESQSDLACQKKNHTGEESYSCEICSWKFCTIDDLELHSLLHTVEVSSNCQQFDQLLGSEDDSRKVRVAHEEYERILYNRENLHICSFCGKTFETISNCKEHERRHMDENKYKCSFCEKRFQHEKMADFNAVKTHENLNDIQCNPIGEELTAFSAGNEENWRTSVNSRTQESTNPEKTIYEIEGFARGFESQSDLAYQDKNPPIEESYSCEICSWKFCTFEDFELHSLLHTVEVSSNCQQFDQPLGSEDDSRKGRMTQEEYERILYNREKLHICSFCGKTFEAISNCREHERRHMDEKKYKCSFCEKRFQHESSCRMHERFHTRKNLY</sequence>
<dbReference type="OrthoDB" id="4748970at2759"/>
<keyword evidence="5" id="KW-0862">Zinc</keyword>
<dbReference type="EMBL" id="OB664833">
    <property type="protein sequence ID" value="CAD7232582.1"/>
    <property type="molecule type" value="Genomic_DNA"/>
</dbReference>
<name>A0A7R8ZPS2_9CRUS</name>
<evidence type="ECO:0000313" key="7">
    <source>
        <dbReference type="EMBL" id="CAD7232582.1"/>
    </source>
</evidence>